<evidence type="ECO:0000313" key="5">
    <source>
        <dbReference type="EMBL" id="CAK9062722.1"/>
    </source>
</evidence>
<name>A0ABP0NHX9_9DINO</name>
<keyword evidence="3" id="KW-0378">Hydrolase</keyword>
<evidence type="ECO:0000256" key="4">
    <source>
        <dbReference type="ARBA" id="ARBA00022825"/>
    </source>
</evidence>
<dbReference type="Proteomes" id="UP001642464">
    <property type="component" value="Unassembled WGS sequence"/>
</dbReference>
<proteinExistence type="inferred from homology"/>
<keyword evidence="2" id="KW-0645">Protease</keyword>
<sequence>MAHRLQEALGASTAQPLFLEDPTDRTGRRSEPLTTALKSALGTEGKGLLFVDGGNTFWPLILRKRSGLGEALRELRSLSPFAYVGISAGAILAGKTCDTAYWKGWDDPTVVPGDAAQETLDARWDRPSGRVPDAGHVSSEQVTHGIRPTRTHRGMRPGYP</sequence>
<dbReference type="EMBL" id="CAXAMM010028391">
    <property type="protein sequence ID" value="CAK9062722.1"/>
    <property type="molecule type" value="Genomic_DNA"/>
</dbReference>
<evidence type="ECO:0000313" key="6">
    <source>
        <dbReference type="Proteomes" id="UP001642464"/>
    </source>
</evidence>
<comment type="caution">
    <text evidence="5">The sequence shown here is derived from an EMBL/GenBank/DDBJ whole genome shotgun (WGS) entry which is preliminary data.</text>
</comment>
<dbReference type="InterPro" id="IPR005320">
    <property type="entry name" value="Peptidase_S51"/>
</dbReference>
<comment type="similarity">
    <text evidence="1">Belongs to the peptidase S51 family.</text>
</comment>
<evidence type="ECO:0000256" key="3">
    <source>
        <dbReference type="ARBA" id="ARBA00022801"/>
    </source>
</evidence>
<evidence type="ECO:0000256" key="2">
    <source>
        <dbReference type="ARBA" id="ARBA00022670"/>
    </source>
</evidence>
<evidence type="ECO:0000256" key="1">
    <source>
        <dbReference type="ARBA" id="ARBA00006534"/>
    </source>
</evidence>
<dbReference type="Pfam" id="PF03575">
    <property type="entry name" value="Peptidase_S51"/>
    <property type="match status" value="1"/>
</dbReference>
<keyword evidence="6" id="KW-1185">Reference proteome</keyword>
<reference evidence="5 6" key="1">
    <citation type="submission" date="2024-02" db="EMBL/GenBank/DDBJ databases">
        <authorList>
            <person name="Chen Y."/>
            <person name="Shah S."/>
            <person name="Dougan E. K."/>
            <person name="Thang M."/>
            <person name="Chan C."/>
        </authorList>
    </citation>
    <scope>NUCLEOTIDE SEQUENCE [LARGE SCALE GENOMIC DNA]</scope>
</reference>
<protein>
    <submittedName>
        <fullName evidence="5">Glutathione gamma-glutamylcysteinyltransferase</fullName>
    </submittedName>
</protein>
<dbReference type="InterPro" id="IPR029062">
    <property type="entry name" value="Class_I_gatase-like"/>
</dbReference>
<accession>A0ABP0NHX9</accession>
<organism evidence="5 6">
    <name type="scientific">Durusdinium trenchii</name>
    <dbReference type="NCBI Taxonomy" id="1381693"/>
    <lineage>
        <taxon>Eukaryota</taxon>
        <taxon>Sar</taxon>
        <taxon>Alveolata</taxon>
        <taxon>Dinophyceae</taxon>
        <taxon>Suessiales</taxon>
        <taxon>Symbiodiniaceae</taxon>
        <taxon>Durusdinium</taxon>
    </lineage>
</organism>
<gene>
    <name evidence="5" type="ORF">SCF082_LOCUS32615</name>
</gene>
<dbReference type="Gene3D" id="3.40.50.880">
    <property type="match status" value="1"/>
</dbReference>
<keyword evidence="4" id="KW-0720">Serine protease</keyword>